<evidence type="ECO:0000313" key="1">
    <source>
        <dbReference type="EMBL" id="CAB4688672.1"/>
    </source>
</evidence>
<name>A0A6J6NRW7_9ZZZZ</name>
<dbReference type="AlphaFoldDB" id="A0A6J6NRW7"/>
<sequence length="122" mass="13294">MTSIVLWVENLAAAKTFYQELLSASILDDSATFVRVASPANEVLLHLVPEQHREGIATPPDIRELASMKPIFSVTSIAQSRAAVADLAGEVYSADTEQVYAGSRYCDGFDTEGNIFQVAERE</sequence>
<organism evidence="1">
    <name type="scientific">freshwater metagenome</name>
    <dbReference type="NCBI Taxonomy" id="449393"/>
    <lineage>
        <taxon>unclassified sequences</taxon>
        <taxon>metagenomes</taxon>
        <taxon>ecological metagenomes</taxon>
    </lineage>
</organism>
<dbReference type="SUPFAM" id="SSF54593">
    <property type="entry name" value="Glyoxalase/Bleomycin resistance protein/Dihydroxybiphenyl dioxygenase"/>
    <property type="match status" value="1"/>
</dbReference>
<dbReference type="Gene3D" id="3.10.180.10">
    <property type="entry name" value="2,3-Dihydroxybiphenyl 1,2-Dioxygenase, domain 1"/>
    <property type="match status" value="1"/>
</dbReference>
<protein>
    <submittedName>
        <fullName evidence="1">Unannotated protein</fullName>
    </submittedName>
</protein>
<proteinExistence type="predicted"/>
<reference evidence="1" key="1">
    <citation type="submission" date="2020-05" db="EMBL/GenBank/DDBJ databases">
        <authorList>
            <person name="Chiriac C."/>
            <person name="Salcher M."/>
            <person name="Ghai R."/>
            <person name="Kavagutti S V."/>
        </authorList>
    </citation>
    <scope>NUCLEOTIDE SEQUENCE</scope>
</reference>
<gene>
    <name evidence="1" type="ORF">UFOPK2370_00803</name>
</gene>
<dbReference type="EMBL" id="CAEZXK010000018">
    <property type="protein sequence ID" value="CAB4688672.1"/>
    <property type="molecule type" value="Genomic_DNA"/>
</dbReference>
<accession>A0A6J6NRW7</accession>
<dbReference type="InterPro" id="IPR029068">
    <property type="entry name" value="Glyas_Bleomycin-R_OHBP_Dase"/>
</dbReference>